<protein>
    <recommendedName>
        <fullName evidence="13">C2H2-type domain-containing protein</fullName>
    </recommendedName>
</protein>
<dbReference type="GO" id="GO:0008270">
    <property type="term" value="F:zinc ion binding"/>
    <property type="evidence" value="ECO:0007669"/>
    <property type="project" value="UniProtKB-KW"/>
</dbReference>
<feature type="compositionally biased region" description="Low complexity" evidence="12">
    <location>
        <begin position="52"/>
        <end position="81"/>
    </location>
</feature>
<evidence type="ECO:0000313" key="14">
    <source>
        <dbReference type="EMBL" id="KAK2744526.1"/>
    </source>
</evidence>
<gene>
    <name evidence="14" type="ORF">CKAH01_06783</name>
</gene>
<feature type="compositionally biased region" description="Polar residues" evidence="12">
    <location>
        <begin position="178"/>
        <end position="211"/>
    </location>
</feature>
<evidence type="ECO:0000256" key="9">
    <source>
        <dbReference type="ARBA" id="ARBA00023163"/>
    </source>
</evidence>
<feature type="region of interest" description="Disordered" evidence="12">
    <location>
        <begin position="405"/>
        <end position="440"/>
    </location>
</feature>
<accession>A0AAD9Y8P2</accession>
<evidence type="ECO:0000256" key="1">
    <source>
        <dbReference type="ARBA" id="ARBA00004123"/>
    </source>
</evidence>
<evidence type="ECO:0000256" key="6">
    <source>
        <dbReference type="ARBA" id="ARBA00022833"/>
    </source>
</evidence>
<proteinExistence type="inferred from homology"/>
<keyword evidence="6" id="KW-0862">Zinc</keyword>
<dbReference type="PROSITE" id="PS00028">
    <property type="entry name" value="ZINC_FINGER_C2H2_1"/>
    <property type="match status" value="1"/>
</dbReference>
<dbReference type="GO" id="GO:0001227">
    <property type="term" value="F:DNA-binding transcription repressor activity, RNA polymerase II-specific"/>
    <property type="evidence" value="ECO:0007669"/>
    <property type="project" value="TreeGrafter"/>
</dbReference>
<dbReference type="PANTHER" id="PTHR24399:SF70">
    <property type="entry name" value="C2H2-TYPE DOMAIN-CONTAINING PROTEIN"/>
    <property type="match status" value="1"/>
</dbReference>
<dbReference type="InterPro" id="IPR036236">
    <property type="entry name" value="Znf_C2H2_sf"/>
</dbReference>
<dbReference type="PANTHER" id="PTHR24399">
    <property type="entry name" value="ZINC FINGER AND BTB DOMAIN-CONTAINING"/>
    <property type="match status" value="1"/>
</dbReference>
<evidence type="ECO:0000256" key="3">
    <source>
        <dbReference type="ARBA" id="ARBA00022723"/>
    </source>
</evidence>
<feature type="compositionally biased region" description="Low complexity" evidence="12">
    <location>
        <begin position="98"/>
        <end position="109"/>
    </location>
</feature>
<evidence type="ECO:0000256" key="10">
    <source>
        <dbReference type="ARBA" id="ARBA00023242"/>
    </source>
</evidence>
<evidence type="ECO:0000256" key="5">
    <source>
        <dbReference type="ARBA" id="ARBA00022771"/>
    </source>
</evidence>
<dbReference type="Proteomes" id="UP001281614">
    <property type="component" value="Unassembled WGS sequence"/>
</dbReference>
<dbReference type="GO" id="GO:0005654">
    <property type="term" value="C:nucleoplasm"/>
    <property type="evidence" value="ECO:0007669"/>
    <property type="project" value="TreeGrafter"/>
</dbReference>
<organism evidence="14 15">
    <name type="scientific">Colletotrichum kahawae</name>
    <name type="common">Coffee berry disease fungus</name>
    <dbReference type="NCBI Taxonomy" id="34407"/>
    <lineage>
        <taxon>Eukaryota</taxon>
        <taxon>Fungi</taxon>
        <taxon>Dikarya</taxon>
        <taxon>Ascomycota</taxon>
        <taxon>Pezizomycotina</taxon>
        <taxon>Sordariomycetes</taxon>
        <taxon>Hypocreomycetidae</taxon>
        <taxon>Glomerellales</taxon>
        <taxon>Glomerellaceae</taxon>
        <taxon>Colletotrichum</taxon>
        <taxon>Colletotrichum gloeosporioides species complex</taxon>
    </lineage>
</organism>
<dbReference type="GO" id="GO:0000978">
    <property type="term" value="F:RNA polymerase II cis-regulatory region sequence-specific DNA binding"/>
    <property type="evidence" value="ECO:0007669"/>
    <property type="project" value="TreeGrafter"/>
</dbReference>
<feature type="compositionally biased region" description="Polar residues" evidence="12">
    <location>
        <begin position="1"/>
        <end position="17"/>
    </location>
</feature>
<feature type="region of interest" description="Disordered" evidence="12">
    <location>
        <begin position="1"/>
        <end position="294"/>
    </location>
</feature>
<dbReference type="FunFam" id="3.30.160.60:FF:001156">
    <property type="entry name" value="Zinc finger protein 407"/>
    <property type="match status" value="2"/>
</dbReference>
<evidence type="ECO:0000313" key="15">
    <source>
        <dbReference type="Proteomes" id="UP001281614"/>
    </source>
</evidence>
<evidence type="ECO:0000256" key="4">
    <source>
        <dbReference type="ARBA" id="ARBA00022737"/>
    </source>
</evidence>
<keyword evidence="3" id="KW-0479">Metal-binding</keyword>
<evidence type="ECO:0000259" key="13">
    <source>
        <dbReference type="PROSITE" id="PS50157"/>
    </source>
</evidence>
<keyword evidence="15" id="KW-1185">Reference proteome</keyword>
<feature type="compositionally biased region" description="Low complexity" evidence="12">
    <location>
        <begin position="236"/>
        <end position="253"/>
    </location>
</feature>
<reference evidence="14" key="1">
    <citation type="submission" date="2023-02" db="EMBL/GenBank/DDBJ databases">
        <title>Colletotrichum kahawae CIFC_Que2 genome sequencing and assembly.</title>
        <authorList>
            <person name="Baroncelli R."/>
        </authorList>
    </citation>
    <scope>NUCLEOTIDE SEQUENCE</scope>
    <source>
        <strain evidence="14">CIFC_Que2</strain>
    </source>
</reference>
<dbReference type="SMART" id="SM00355">
    <property type="entry name" value="ZnF_C2H2"/>
    <property type="match status" value="2"/>
</dbReference>
<dbReference type="Pfam" id="PF00096">
    <property type="entry name" value="zf-C2H2"/>
    <property type="match status" value="2"/>
</dbReference>
<comment type="similarity">
    <text evidence="2">Belongs to the krueppel C2H2-type zinc-finger protein family.</text>
</comment>
<dbReference type="EMBL" id="VYYT01000311">
    <property type="protein sequence ID" value="KAK2744526.1"/>
    <property type="molecule type" value="Genomic_DNA"/>
</dbReference>
<name>A0AAD9Y8P2_COLKA</name>
<feature type="domain" description="C2H2-type" evidence="13">
    <location>
        <begin position="383"/>
        <end position="411"/>
    </location>
</feature>
<keyword evidence="8" id="KW-0238">DNA-binding</keyword>
<dbReference type="Gene3D" id="3.30.160.60">
    <property type="entry name" value="Classic Zinc Finger"/>
    <property type="match status" value="2"/>
</dbReference>
<comment type="subcellular location">
    <subcellularLocation>
        <location evidence="1">Nucleus</location>
    </subcellularLocation>
</comment>
<dbReference type="PROSITE" id="PS50157">
    <property type="entry name" value="ZINC_FINGER_C2H2_2"/>
    <property type="match status" value="2"/>
</dbReference>
<evidence type="ECO:0000256" key="8">
    <source>
        <dbReference type="ARBA" id="ARBA00023125"/>
    </source>
</evidence>
<evidence type="ECO:0000256" key="11">
    <source>
        <dbReference type="PROSITE-ProRule" id="PRU00042"/>
    </source>
</evidence>
<keyword evidence="5 11" id="KW-0863">Zinc-finger</keyword>
<keyword evidence="4" id="KW-0677">Repeat</keyword>
<keyword evidence="7" id="KW-0805">Transcription regulation</keyword>
<evidence type="ECO:0000256" key="7">
    <source>
        <dbReference type="ARBA" id="ARBA00023015"/>
    </source>
</evidence>
<feature type="compositionally biased region" description="Low complexity" evidence="12">
    <location>
        <begin position="260"/>
        <end position="274"/>
    </location>
</feature>
<dbReference type="InterPro" id="IPR013087">
    <property type="entry name" value="Znf_C2H2_type"/>
</dbReference>
<dbReference type="SUPFAM" id="SSF57667">
    <property type="entry name" value="beta-beta-alpha zinc fingers"/>
    <property type="match status" value="1"/>
</dbReference>
<feature type="domain" description="C2H2-type" evidence="13">
    <location>
        <begin position="355"/>
        <end position="382"/>
    </location>
</feature>
<dbReference type="AlphaFoldDB" id="A0AAD9Y8P2"/>
<comment type="caution">
    <text evidence="14">The sequence shown here is derived from an EMBL/GenBank/DDBJ whole genome shotgun (WGS) entry which is preliminary data.</text>
</comment>
<feature type="compositionally biased region" description="Polar residues" evidence="12">
    <location>
        <begin position="24"/>
        <end position="51"/>
    </location>
</feature>
<sequence length="440" mass="46328">MAMETSQSFTARRQATQALPPFQLPSTNQDIPSMRNYFNYSNQMAHTPSSWPATCTNPSSAPPSSSSAASNAHHSPNTASSGLTSPSGVTGEGLSPLSSGVNTTSSQSSHYYPQHGAWPTPQSSSYALSSGTPQAIQQSPYASSRASTYEQQSPLPYSRTSQSPATGGEGLPGPSYGQGHQSFQAAYSQAGSTPVSLPSQASQTAQTAILGSQTPVSTQPPTPGALSSNVDSYAQSRPSIAPSYYASSAPQQSGFPGFQSHTSPTAPSPTTSAGPGRGLASMPHPSGMAPPQPYGRYPYGVPSMSGPIMSNLNTPGHQMSLVHGMGVPTYGHHMGPSMYGHGHGSQANAQTERPFKCDQCPQSFNRNHDLKRHKRIHLAVKPFPCNYCDKSFSRKDALKRHRLVKGCGNKDGDNTSTDNNRRSPGDHSDDGTPTSVKREG</sequence>
<evidence type="ECO:0000256" key="12">
    <source>
        <dbReference type="SAM" id="MobiDB-lite"/>
    </source>
</evidence>
<keyword evidence="10" id="KW-0539">Nucleus</keyword>
<feature type="compositionally biased region" description="Polar residues" evidence="12">
    <location>
        <begin position="225"/>
        <end position="235"/>
    </location>
</feature>
<feature type="compositionally biased region" description="Polar residues" evidence="12">
    <location>
        <begin position="120"/>
        <end position="165"/>
    </location>
</feature>
<feature type="compositionally biased region" description="Basic and acidic residues" evidence="12">
    <location>
        <begin position="408"/>
        <end position="440"/>
    </location>
</feature>
<evidence type="ECO:0000256" key="2">
    <source>
        <dbReference type="ARBA" id="ARBA00006991"/>
    </source>
</evidence>
<keyword evidence="9" id="KW-0804">Transcription</keyword>